<comment type="caution">
    <text evidence="9">The sequence shown here is derived from an EMBL/GenBank/DDBJ whole genome shotgun (WGS) entry which is preliminary data.</text>
</comment>
<dbReference type="Proteomes" id="UP001626550">
    <property type="component" value="Unassembled WGS sequence"/>
</dbReference>
<evidence type="ECO:0000256" key="7">
    <source>
        <dbReference type="SAM" id="MobiDB-lite"/>
    </source>
</evidence>
<proteinExistence type="inferred from homology"/>
<feature type="region of interest" description="Disordered" evidence="7">
    <location>
        <begin position="1"/>
        <end position="20"/>
    </location>
</feature>
<feature type="domain" description="Carboxylesterase type B" evidence="8">
    <location>
        <begin position="27"/>
        <end position="446"/>
    </location>
</feature>
<feature type="active site" description="Acyl-ester intermediate" evidence="5">
    <location>
        <position position="204"/>
    </location>
</feature>
<comment type="similarity">
    <text evidence="1 6">Belongs to the type-B carboxylesterase/lipase family.</text>
</comment>
<dbReference type="Pfam" id="PF00135">
    <property type="entry name" value="COesterase"/>
    <property type="match status" value="1"/>
</dbReference>
<reference evidence="9 10" key="1">
    <citation type="submission" date="2024-11" db="EMBL/GenBank/DDBJ databases">
        <title>Adaptive evolution of stress response genes in parasites aligns with host niche diversity.</title>
        <authorList>
            <person name="Hahn C."/>
            <person name="Resl P."/>
        </authorList>
    </citation>
    <scope>NUCLEOTIDE SEQUENCE [LARGE SCALE GENOMIC DNA]</scope>
    <source>
        <strain evidence="9">EGGRZ-B1_66</strain>
        <tissue evidence="9">Body</tissue>
    </source>
</reference>
<evidence type="ECO:0000256" key="4">
    <source>
        <dbReference type="ARBA" id="ARBA00023157"/>
    </source>
</evidence>
<evidence type="ECO:0000256" key="6">
    <source>
        <dbReference type="RuleBase" id="RU361235"/>
    </source>
</evidence>
<evidence type="ECO:0000259" key="8">
    <source>
        <dbReference type="Pfam" id="PF00135"/>
    </source>
</evidence>
<dbReference type="AlphaFoldDB" id="A0ABD2PUA7"/>
<gene>
    <name evidence="9" type="ORF">Ciccas_010504</name>
</gene>
<evidence type="ECO:0000256" key="2">
    <source>
        <dbReference type="ARBA" id="ARBA00022487"/>
    </source>
</evidence>
<organism evidence="9 10">
    <name type="scientific">Cichlidogyrus casuarinus</name>
    <dbReference type="NCBI Taxonomy" id="1844966"/>
    <lineage>
        <taxon>Eukaryota</taxon>
        <taxon>Metazoa</taxon>
        <taxon>Spiralia</taxon>
        <taxon>Lophotrochozoa</taxon>
        <taxon>Platyhelminthes</taxon>
        <taxon>Monogenea</taxon>
        <taxon>Monopisthocotylea</taxon>
        <taxon>Dactylogyridea</taxon>
        <taxon>Ancyrocephalidae</taxon>
        <taxon>Cichlidogyrus</taxon>
    </lineage>
</organism>
<protein>
    <recommendedName>
        <fullName evidence="6">Carboxylic ester hydrolase</fullName>
        <ecNumber evidence="6">3.1.1.-</ecNumber>
    </recommendedName>
</protein>
<evidence type="ECO:0000256" key="1">
    <source>
        <dbReference type="ARBA" id="ARBA00005964"/>
    </source>
</evidence>
<dbReference type="InterPro" id="IPR000997">
    <property type="entry name" value="Cholinesterase"/>
</dbReference>
<dbReference type="InterPro" id="IPR002018">
    <property type="entry name" value="CarbesteraseB"/>
</dbReference>
<sequence length="512" mass="57949">MLDRHITTKQSHGNRTNSTYHPKVVMSNQKEILAFLGIPYAKAPSNDKRFAPAEELDTLPQELICIEFDSCPYQSRDVEPIRDRNWTPDYSLMSENCLKLNIWTPTSEAAASLKPVLFWIYGGGFCKGAASLPIYDGTHLAAKLDCVVVTADYRLGPLGFLCLPEIGIPGNMGISDQKAALKWVFQNIRFFGGDPEKVLVFGESAGAVSGSMLLFDRDCEPQFKSLFLQSGCLFCPTLVATRAEMIARSKQLISLFGIDLTDPERARAELNRMEPEKFFTDNMSFARGPCNFTWGPWLDNSMFDHLARGKQLFFMLTSNEGSCWLLDSLPMLDQNQNLIDFQDCMKQVAAFFPSWPCRPDQQQIGPLLDEYRSAEKSTVENASEFLSDWLFNYPMFAFSDYLSRNGIESRGLLYDYRNPNSPYPVWAGVVHGDEVAHIFQSSPVPATCDAFLDVFQFMLDSNAKLNWPKFELDNGIMLRLTDKSKLDSVSFLPKDQRRITLWQQTLPPATIF</sequence>
<feature type="active site" description="Charge relay system" evidence="5">
    <location>
        <position position="320"/>
    </location>
</feature>
<name>A0ABD2PUA7_9PLAT</name>
<dbReference type="PROSITE" id="PS00122">
    <property type="entry name" value="CARBOXYLESTERASE_B_1"/>
    <property type="match status" value="1"/>
</dbReference>
<dbReference type="PRINTS" id="PR00878">
    <property type="entry name" value="CHOLNESTRASE"/>
</dbReference>
<keyword evidence="10" id="KW-1185">Reference proteome</keyword>
<dbReference type="PANTHER" id="PTHR43918:SF4">
    <property type="entry name" value="CARBOXYLIC ESTER HYDROLASE"/>
    <property type="match status" value="1"/>
</dbReference>
<dbReference type="SUPFAM" id="SSF53474">
    <property type="entry name" value="alpha/beta-Hydrolases"/>
    <property type="match status" value="1"/>
</dbReference>
<dbReference type="InterPro" id="IPR029058">
    <property type="entry name" value="AB_hydrolase_fold"/>
</dbReference>
<keyword evidence="2" id="KW-0719">Serine esterase</keyword>
<feature type="active site" description="Charge relay system" evidence="5">
    <location>
        <position position="431"/>
    </location>
</feature>
<evidence type="ECO:0000256" key="5">
    <source>
        <dbReference type="PIRSR" id="PIRSR600997-1"/>
    </source>
</evidence>
<dbReference type="PANTHER" id="PTHR43918">
    <property type="entry name" value="ACETYLCHOLINESTERASE"/>
    <property type="match status" value="1"/>
</dbReference>
<evidence type="ECO:0000313" key="9">
    <source>
        <dbReference type="EMBL" id="KAL3310924.1"/>
    </source>
</evidence>
<dbReference type="EC" id="3.1.1.-" evidence="6"/>
<evidence type="ECO:0000256" key="3">
    <source>
        <dbReference type="ARBA" id="ARBA00022801"/>
    </source>
</evidence>
<dbReference type="InterPro" id="IPR050654">
    <property type="entry name" value="AChE-related_enzymes"/>
</dbReference>
<accession>A0ABD2PUA7</accession>
<dbReference type="Gene3D" id="3.40.50.1820">
    <property type="entry name" value="alpha/beta hydrolase"/>
    <property type="match status" value="1"/>
</dbReference>
<dbReference type="GO" id="GO:0052689">
    <property type="term" value="F:carboxylic ester hydrolase activity"/>
    <property type="evidence" value="ECO:0007669"/>
    <property type="project" value="UniProtKB-KW"/>
</dbReference>
<keyword evidence="3 6" id="KW-0378">Hydrolase</keyword>
<keyword evidence="4" id="KW-1015">Disulfide bond</keyword>
<evidence type="ECO:0000313" key="10">
    <source>
        <dbReference type="Proteomes" id="UP001626550"/>
    </source>
</evidence>
<dbReference type="EMBL" id="JBJKFK010002558">
    <property type="protein sequence ID" value="KAL3310924.1"/>
    <property type="molecule type" value="Genomic_DNA"/>
</dbReference>
<dbReference type="InterPro" id="IPR019826">
    <property type="entry name" value="Carboxylesterase_B_AS"/>
</dbReference>
<feature type="compositionally biased region" description="Polar residues" evidence="7">
    <location>
        <begin position="8"/>
        <end position="20"/>
    </location>
</feature>